<evidence type="ECO:0000256" key="4">
    <source>
        <dbReference type="ARBA" id="ARBA00022553"/>
    </source>
</evidence>
<dbReference type="PANTHER" id="PTHR34220:SF7">
    <property type="entry name" value="SENSOR HISTIDINE KINASE YPDA"/>
    <property type="match status" value="1"/>
</dbReference>
<dbReference type="InterPro" id="IPR003594">
    <property type="entry name" value="HATPase_dom"/>
</dbReference>
<keyword evidence="7" id="KW-0902">Two-component regulatory system</keyword>
<dbReference type="Pfam" id="PF00672">
    <property type="entry name" value="HAMP"/>
    <property type="match status" value="1"/>
</dbReference>
<keyword evidence="5" id="KW-0808">Transferase</keyword>
<evidence type="ECO:0000256" key="6">
    <source>
        <dbReference type="ARBA" id="ARBA00022777"/>
    </source>
</evidence>
<dbReference type="SMART" id="SM00387">
    <property type="entry name" value="HATPase_c"/>
    <property type="match status" value="1"/>
</dbReference>
<dbReference type="SMART" id="SM00304">
    <property type="entry name" value="HAMP"/>
    <property type="match status" value="1"/>
</dbReference>
<keyword evidence="6 12" id="KW-0418">Kinase</keyword>
<keyword evidence="13" id="KW-1185">Reference proteome</keyword>
<evidence type="ECO:0000256" key="3">
    <source>
        <dbReference type="ARBA" id="ARBA00012438"/>
    </source>
</evidence>
<dbReference type="Pfam" id="PF02518">
    <property type="entry name" value="HATPase_c"/>
    <property type="match status" value="1"/>
</dbReference>
<keyword evidence="4" id="KW-0597">Phosphoprotein</keyword>
<comment type="catalytic activity">
    <reaction evidence="1">
        <text>ATP + protein L-histidine = ADP + protein N-phospho-L-histidine.</text>
        <dbReference type="EC" id="2.7.13.3"/>
    </reaction>
</comment>
<feature type="domain" description="Histidine kinase" evidence="10">
    <location>
        <begin position="468"/>
        <end position="574"/>
    </location>
</feature>
<name>A0A4R1RHA8_HYDET</name>
<dbReference type="GO" id="GO:0016020">
    <property type="term" value="C:membrane"/>
    <property type="evidence" value="ECO:0007669"/>
    <property type="project" value="UniProtKB-SubCell"/>
</dbReference>
<dbReference type="EMBL" id="SLUN01000017">
    <property type="protein sequence ID" value="TCL65316.1"/>
    <property type="molecule type" value="Genomic_DNA"/>
</dbReference>
<dbReference type="CDD" id="cd06225">
    <property type="entry name" value="HAMP"/>
    <property type="match status" value="1"/>
</dbReference>
<sequence length="581" mass="64739">MKLNYFYKLLLSFTAIIIVPLVVTGVIAYGLLTEILTGDASRQAYESIVQISQRIDDLNEELGALIDSLSRDPAVRSAVLQDSLSDYQSLYQRLSSLGVRHNIGIFVLSAQGRAVFAKNTPPAIYNPTVYQNWGIFRAVHAAKQEPVIYGHHYLNSKGETVVYSLAKAILEARGQIIGYLIFEVSKKQILAIRSRISTNLNLDLVILDQNFYIIADFAEASREGTFFRSNQQAVIRAKASGVLPPSRKERERLLVFDTSPRTGLVTVGVLSPEIVFANRRLIRWIILSGALASLLICLAMALLIARSISRPVRELVACMKRVEKGDLAARVDFRRGDELGVLGNSFNSMVERIKDLLDKVIEKQRRVRNSEIKALKAQINPHFLYNTLDSVNWLAQLNHVTEISVIVTELGQLLRNSISNGNDFSTVAESLETIQSYLRIQKIRYSDKFTAAIEVDPAIQQCQIPKLILQPLVENAIIHGLESKVGQGVLTVRGYQEGAELVFEISDNGVGISKKQLAALNREMENEGDQASSSIGIPNVNRRIKLYYGNEYGLTIRSRRGRGTQIILRLPAVAQGEKDYA</sequence>
<evidence type="ECO:0000313" key="13">
    <source>
        <dbReference type="Proteomes" id="UP000295008"/>
    </source>
</evidence>
<feature type="transmembrane region" description="Helical" evidence="9">
    <location>
        <begin position="6"/>
        <end position="32"/>
    </location>
</feature>
<dbReference type="SUPFAM" id="SSF158472">
    <property type="entry name" value="HAMP domain-like"/>
    <property type="match status" value="1"/>
</dbReference>
<comment type="caution">
    <text evidence="12">The sequence shown here is derived from an EMBL/GenBank/DDBJ whole genome shotgun (WGS) entry which is preliminary data.</text>
</comment>
<comment type="subcellular location">
    <subcellularLocation>
        <location evidence="2">Membrane</location>
    </subcellularLocation>
</comment>
<dbReference type="InterPro" id="IPR003660">
    <property type="entry name" value="HAMP_dom"/>
</dbReference>
<dbReference type="InterPro" id="IPR004358">
    <property type="entry name" value="Sig_transdc_His_kin-like_C"/>
</dbReference>
<feature type="transmembrane region" description="Helical" evidence="9">
    <location>
        <begin position="284"/>
        <end position="305"/>
    </location>
</feature>
<dbReference type="Proteomes" id="UP000295008">
    <property type="component" value="Unassembled WGS sequence"/>
</dbReference>
<evidence type="ECO:0000259" key="11">
    <source>
        <dbReference type="PROSITE" id="PS50885"/>
    </source>
</evidence>
<dbReference type="Pfam" id="PF06580">
    <property type="entry name" value="His_kinase"/>
    <property type="match status" value="1"/>
</dbReference>
<dbReference type="GO" id="GO:0000155">
    <property type="term" value="F:phosphorelay sensor kinase activity"/>
    <property type="evidence" value="ECO:0007669"/>
    <property type="project" value="InterPro"/>
</dbReference>
<dbReference type="EC" id="2.7.13.3" evidence="3"/>
<keyword evidence="9" id="KW-0812">Transmembrane</keyword>
<reference evidence="12 13" key="1">
    <citation type="submission" date="2019-03" db="EMBL/GenBank/DDBJ databases">
        <title>Genomic Encyclopedia of Type Strains, Phase IV (KMG-IV): sequencing the most valuable type-strain genomes for metagenomic binning, comparative biology and taxonomic classification.</title>
        <authorList>
            <person name="Goeker M."/>
        </authorList>
    </citation>
    <scope>NUCLEOTIDE SEQUENCE [LARGE SCALE GENOMIC DNA]</scope>
    <source>
        <strain evidence="12 13">LX-B</strain>
    </source>
</reference>
<keyword evidence="8" id="KW-0175">Coiled coil</keyword>
<evidence type="ECO:0000256" key="8">
    <source>
        <dbReference type="SAM" id="Coils"/>
    </source>
</evidence>
<accession>A0A4R1RHA8</accession>
<proteinExistence type="predicted"/>
<dbReference type="PROSITE" id="PS50109">
    <property type="entry name" value="HIS_KIN"/>
    <property type="match status" value="1"/>
</dbReference>
<dbReference type="InterPro" id="IPR050640">
    <property type="entry name" value="Bact_2-comp_sensor_kinase"/>
</dbReference>
<dbReference type="InterPro" id="IPR010559">
    <property type="entry name" value="Sig_transdc_His_kin_internal"/>
</dbReference>
<dbReference type="Gene3D" id="6.10.340.10">
    <property type="match status" value="1"/>
</dbReference>
<evidence type="ECO:0000256" key="1">
    <source>
        <dbReference type="ARBA" id="ARBA00000085"/>
    </source>
</evidence>
<evidence type="ECO:0000256" key="2">
    <source>
        <dbReference type="ARBA" id="ARBA00004370"/>
    </source>
</evidence>
<dbReference type="AlphaFoldDB" id="A0A4R1RHA8"/>
<dbReference type="InterPro" id="IPR036890">
    <property type="entry name" value="HATPase_C_sf"/>
</dbReference>
<evidence type="ECO:0000313" key="12">
    <source>
        <dbReference type="EMBL" id="TCL65316.1"/>
    </source>
</evidence>
<evidence type="ECO:0000256" key="7">
    <source>
        <dbReference type="ARBA" id="ARBA00023012"/>
    </source>
</evidence>
<organism evidence="12 13">
    <name type="scientific">Hydrogenispora ethanolica</name>
    <dbReference type="NCBI Taxonomy" id="1082276"/>
    <lineage>
        <taxon>Bacteria</taxon>
        <taxon>Bacillati</taxon>
        <taxon>Bacillota</taxon>
        <taxon>Hydrogenispora</taxon>
    </lineage>
</organism>
<evidence type="ECO:0000259" key="10">
    <source>
        <dbReference type="PROSITE" id="PS50109"/>
    </source>
</evidence>
<dbReference type="InterPro" id="IPR005467">
    <property type="entry name" value="His_kinase_dom"/>
</dbReference>
<feature type="domain" description="HAMP" evidence="11">
    <location>
        <begin position="306"/>
        <end position="358"/>
    </location>
</feature>
<dbReference type="SUPFAM" id="SSF55874">
    <property type="entry name" value="ATPase domain of HSP90 chaperone/DNA topoisomerase II/histidine kinase"/>
    <property type="match status" value="1"/>
</dbReference>
<protein>
    <recommendedName>
        <fullName evidence="3">histidine kinase</fullName>
        <ecNumber evidence="3">2.7.13.3</ecNumber>
    </recommendedName>
</protein>
<feature type="coiled-coil region" evidence="8">
    <location>
        <begin position="41"/>
        <end position="68"/>
    </location>
</feature>
<dbReference type="PRINTS" id="PR00344">
    <property type="entry name" value="BCTRLSENSOR"/>
</dbReference>
<keyword evidence="9" id="KW-1133">Transmembrane helix</keyword>
<dbReference type="PANTHER" id="PTHR34220">
    <property type="entry name" value="SENSOR HISTIDINE KINASE YPDA"/>
    <property type="match status" value="1"/>
</dbReference>
<dbReference type="Gene3D" id="3.30.565.10">
    <property type="entry name" value="Histidine kinase-like ATPase, C-terminal domain"/>
    <property type="match status" value="1"/>
</dbReference>
<dbReference type="PROSITE" id="PS50885">
    <property type="entry name" value="HAMP"/>
    <property type="match status" value="1"/>
</dbReference>
<evidence type="ECO:0000256" key="5">
    <source>
        <dbReference type="ARBA" id="ARBA00022679"/>
    </source>
</evidence>
<keyword evidence="9" id="KW-0472">Membrane</keyword>
<gene>
    <name evidence="12" type="ORF">EDC14_101764</name>
</gene>
<evidence type="ECO:0000256" key="9">
    <source>
        <dbReference type="SAM" id="Phobius"/>
    </source>
</evidence>
<dbReference type="RefSeq" id="WP_165908025.1">
    <property type="nucleotide sequence ID" value="NZ_SLUN01000017.1"/>
</dbReference>